<dbReference type="InterPro" id="IPR017853">
    <property type="entry name" value="GH"/>
</dbReference>
<dbReference type="InterPro" id="IPR015882">
    <property type="entry name" value="HEX_bac_N"/>
</dbReference>
<sequence>MFSRIALFLSLISLAVFSQALPAADYPVYPIPQQLELTGGPLDLTQAGIVITHGPYAELSALAHYLSRETASRFQVSLTCRSAEGSGAEKGQIILGLLSDPDIQQYLAASGLARDIQWEVPEGYRLAITPEQAVIAGQDLSGLFYGVQSFIQLVDSPQPGTAMVNGARISDRPFKPIRGVHVYLPSHDNIPFFKNYIRTMAHFKINTLILEVGGGMRLDRHPEVNLAWENFCRSFYDMGDPNLRYGEQVPLGPQGRFQASVHTELAGGNWLSKEEVREIVEFARQNHMNVVPEIQSLSHAYYLVLAHRDIAEIPEADWPDSYDAANPKSYELLFDVIDEYLEVIRPQWVHIGHDEWRAGIKGDTGQLYGEDVLKISRYLQSRGVGTMMWADHLIEGHNLEGRVPEPPKTGVWYAYPSTKGAAELIAAENKDILMLNWSWSFVPTSDEQLKSRGWKAIFGNFDGDRQYENWPKRLAPKEILGAEMSTWCMSDELSYGQNGSLLNMLLSENLLWSEHTPALEELQEYLSVKMPGIREQLSGQPLPSLDVMRKRPGYTFAPLNISANGNTGRQAVGKIDLSPVPSGKINYNGWQFTLGQGDKAFLTVRGGEQTGGISVGTNASSLIFLQVCTGKGARESTYASNYPEDTAELLGYYMVKYEDGLEESVPIRYGRNILDFGGGFAGQLYFAPAVKLGADKAGKPVLAYAYEWINPRPNRQIKSVSLAGLNVKSSSSPVLLALTAVKPPFTR</sequence>
<feature type="chain" id="PRO_5009522506" description="beta-N-acetylhexosaminidase" evidence="7">
    <location>
        <begin position="24"/>
        <end position="747"/>
    </location>
</feature>
<dbReference type="GO" id="GO:0005975">
    <property type="term" value="P:carbohydrate metabolic process"/>
    <property type="evidence" value="ECO:0007669"/>
    <property type="project" value="InterPro"/>
</dbReference>
<evidence type="ECO:0000256" key="4">
    <source>
        <dbReference type="ARBA" id="ARBA00022801"/>
    </source>
</evidence>
<evidence type="ECO:0000313" key="11">
    <source>
        <dbReference type="Proteomes" id="UP000179129"/>
    </source>
</evidence>
<keyword evidence="7" id="KW-0732">Signal</keyword>
<dbReference type="GO" id="GO:0030203">
    <property type="term" value="P:glycosaminoglycan metabolic process"/>
    <property type="evidence" value="ECO:0007669"/>
    <property type="project" value="TreeGrafter"/>
</dbReference>
<dbReference type="InterPro" id="IPR025705">
    <property type="entry name" value="Beta_hexosaminidase_sua/sub"/>
</dbReference>
<dbReference type="GO" id="GO:0004563">
    <property type="term" value="F:beta-N-acetylhexosaminidase activity"/>
    <property type="evidence" value="ECO:0007669"/>
    <property type="project" value="UniProtKB-EC"/>
</dbReference>
<name>A0A1F5YK33_9BACT</name>
<dbReference type="SUPFAM" id="SSF55545">
    <property type="entry name" value="beta-N-acetylhexosaminidase-like domain"/>
    <property type="match status" value="1"/>
</dbReference>
<dbReference type="Pfam" id="PF00728">
    <property type="entry name" value="Glyco_hydro_20"/>
    <property type="match status" value="1"/>
</dbReference>
<dbReference type="PRINTS" id="PR00738">
    <property type="entry name" value="GLHYDRLASE20"/>
</dbReference>
<protein>
    <recommendedName>
        <fullName evidence="3">beta-N-acetylhexosaminidase</fullName>
        <ecNumber evidence="3">3.2.1.52</ecNumber>
    </recommendedName>
</protein>
<reference evidence="10 11" key="1">
    <citation type="journal article" date="2016" name="Nat. Commun.">
        <title>Thousands of microbial genomes shed light on interconnected biogeochemical processes in an aquifer system.</title>
        <authorList>
            <person name="Anantharaman K."/>
            <person name="Brown C.T."/>
            <person name="Hug L.A."/>
            <person name="Sharon I."/>
            <person name="Castelle C.J."/>
            <person name="Probst A.J."/>
            <person name="Thomas B.C."/>
            <person name="Singh A."/>
            <person name="Wilkins M.J."/>
            <person name="Karaoz U."/>
            <person name="Brodie E.L."/>
            <person name="Williams K.H."/>
            <person name="Hubbard S.S."/>
            <person name="Banfield J.F."/>
        </authorList>
    </citation>
    <scope>NUCLEOTIDE SEQUENCE [LARGE SCALE GENOMIC DNA]</scope>
</reference>
<evidence type="ECO:0000256" key="6">
    <source>
        <dbReference type="PIRSR" id="PIRSR625705-1"/>
    </source>
</evidence>
<proteinExistence type="inferred from homology"/>
<evidence type="ECO:0000256" key="7">
    <source>
        <dbReference type="SAM" id="SignalP"/>
    </source>
</evidence>
<evidence type="ECO:0000256" key="2">
    <source>
        <dbReference type="ARBA" id="ARBA00006285"/>
    </source>
</evidence>
<dbReference type="Gene3D" id="3.30.379.10">
    <property type="entry name" value="Chitobiase/beta-hexosaminidase domain 2-like"/>
    <property type="match status" value="1"/>
</dbReference>
<dbReference type="Proteomes" id="UP000179129">
    <property type="component" value="Unassembled WGS sequence"/>
</dbReference>
<keyword evidence="4" id="KW-0378">Hydrolase</keyword>
<dbReference type="InterPro" id="IPR029018">
    <property type="entry name" value="Hex-like_dom2"/>
</dbReference>
<accession>A0A1F5YK33</accession>
<evidence type="ECO:0000256" key="5">
    <source>
        <dbReference type="ARBA" id="ARBA00023295"/>
    </source>
</evidence>
<evidence type="ECO:0000313" key="10">
    <source>
        <dbReference type="EMBL" id="OGG00531.1"/>
    </source>
</evidence>
<feature type="active site" description="Proton donor" evidence="6">
    <location>
        <position position="355"/>
    </location>
</feature>
<dbReference type="AlphaFoldDB" id="A0A1F5YK33"/>
<evidence type="ECO:0000259" key="8">
    <source>
        <dbReference type="Pfam" id="PF00728"/>
    </source>
</evidence>
<comment type="catalytic activity">
    <reaction evidence="1">
        <text>Hydrolysis of terminal non-reducing N-acetyl-D-hexosamine residues in N-acetyl-beta-D-hexosaminides.</text>
        <dbReference type="EC" id="3.2.1.52"/>
    </reaction>
</comment>
<gene>
    <name evidence="10" type="ORF">A3F83_09580</name>
</gene>
<dbReference type="PANTHER" id="PTHR22600">
    <property type="entry name" value="BETA-HEXOSAMINIDASE"/>
    <property type="match status" value="1"/>
</dbReference>
<comment type="caution">
    <text evidence="10">The sequence shown here is derived from an EMBL/GenBank/DDBJ whole genome shotgun (WGS) entry which is preliminary data.</text>
</comment>
<feature type="domain" description="Glycoside hydrolase family 20 catalytic" evidence="8">
    <location>
        <begin position="193"/>
        <end position="375"/>
    </location>
</feature>
<dbReference type="Gene3D" id="3.20.20.80">
    <property type="entry name" value="Glycosidases"/>
    <property type="match status" value="1"/>
</dbReference>
<dbReference type="STRING" id="1817867.A3F83_09580"/>
<dbReference type="SUPFAM" id="SSF51445">
    <property type="entry name" value="(Trans)glycosidases"/>
    <property type="match status" value="1"/>
</dbReference>
<dbReference type="EMBL" id="MFIX01000253">
    <property type="protein sequence ID" value="OGG00531.1"/>
    <property type="molecule type" value="Genomic_DNA"/>
</dbReference>
<dbReference type="PANTHER" id="PTHR22600:SF57">
    <property type="entry name" value="BETA-N-ACETYLHEXOSAMINIDASE"/>
    <property type="match status" value="1"/>
</dbReference>
<evidence type="ECO:0000256" key="1">
    <source>
        <dbReference type="ARBA" id="ARBA00001231"/>
    </source>
</evidence>
<organism evidence="10 11">
    <name type="scientific">Candidatus Glassbacteria bacterium RIFCSPLOWO2_12_FULL_58_11</name>
    <dbReference type="NCBI Taxonomy" id="1817867"/>
    <lineage>
        <taxon>Bacteria</taxon>
        <taxon>Candidatus Glassiibacteriota</taxon>
    </lineage>
</organism>
<feature type="signal peptide" evidence="7">
    <location>
        <begin position="1"/>
        <end position="23"/>
    </location>
</feature>
<keyword evidence="5" id="KW-0326">Glycosidase</keyword>
<comment type="similarity">
    <text evidence="2">Belongs to the glycosyl hydrolase 20 family.</text>
</comment>
<dbReference type="Pfam" id="PF02838">
    <property type="entry name" value="Glyco_hydro_20b"/>
    <property type="match status" value="1"/>
</dbReference>
<evidence type="ECO:0000259" key="9">
    <source>
        <dbReference type="Pfam" id="PF02838"/>
    </source>
</evidence>
<feature type="domain" description="Beta-hexosaminidase bacterial type N-terminal" evidence="9">
    <location>
        <begin position="26"/>
        <end position="171"/>
    </location>
</feature>
<dbReference type="EC" id="3.2.1.52" evidence="3"/>
<dbReference type="InterPro" id="IPR015883">
    <property type="entry name" value="Glyco_hydro_20_cat"/>
</dbReference>
<dbReference type="GO" id="GO:0016020">
    <property type="term" value="C:membrane"/>
    <property type="evidence" value="ECO:0007669"/>
    <property type="project" value="TreeGrafter"/>
</dbReference>
<evidence type="ECO:0000256" key="3">
    <source>
        <dbReference type="ARBA" id="ARBA00012663"/>
    </source>
</evidence>